<keyword evidence="3 5" id="KW-1133">Transmembrane helix</keyword>
<protein>
    <submittedName>
        <fullName evidence="6">Uncharacterized protein</fullName>
    </submittedName>
</protein>
<reference evidence="6" key="1">
    <citation type="submission" date="2021-04" db="EMBL/GenBank/DDBJ databases">
        <authorList>
            <consortium name="Molecular Ecology Group"/>
        </authorList>
    </citation>
    <scope>NUCLEOTIDE SEQUENCE</scope>
</reference>
<keyword evidence="2 5" id="KW-0812">Transmembrane</keyword>
<evidence type="ECO:0000256" key="5">
    <source>
        <dbReference type="SAM" id="Phobius"/>
    </source>
</evidence>
<dbReference type="AlphaFoldDB" id="A0A8S4A5T4"/>
<dbReference type="Gene3D" id="1.20.140.150">
    <property type="match status" value="1"/>
</dbReference>
<comment type="caution">
    <text evidence="6">The sequence shown here is derived from an EMBL/GenBank/DDBJ whole genome shotgun (WGS) entry which is preliminary data.</text>
</comment>
<evidence type="ECO:0000256" key="4">
    <source>
        <dbReference type="ARBA" id="ARBA00023136"/>
    </source>
</evidence>
<name>A0A8S4A5T4_9EUPU</name>
<dbReference type="InterPro" id="IPR004031">
    <property type="entry name" value="PMP22/EMP/MP20/Claudin"/>
</dbReference>
<dbReference type="Pfam" id="PF13903">
    <property type="entry name" value="Claudin_2"/>
    <property type="match status" value="1"/>
</dbReference>
<feature type="transmembrane region" description="Helical" evidence="5">
    <location>
        <begin position="153"/>
        <end position="172"/>
    </location>
</feature>
<evidence type="ECO:0000256" key="1">
    <source>
        <dbReference type="ARBA" id="ARBA00004141"/>
    </source>
</evidence>
<dbReference type="OrthoDB" id="6419888at2759"/>
<evidence type="ECO:0000256" key="3">
    <source>
        <dbReference type="ARBA" id="ARBA00022989"/>
    </source>
</evidence>
<dbReference type="Proteomes" id="UP000678393">
    <property type="component" value="Unassembled WGS sequence"/>
</dbReference>
<feature type="transmembrane region" description="Helical" evidence="5">
    <location>
        <begin position="184"/>
        <end position="205"/>
    </location>
</feature>
<evidence type="ECO:0000256" key="2">
    <source>
        <dbReference type="ARBA" id="ARBA00022692"/>
    </source>
</evidence>
<dbReference type="EMBL" id="CAJHNH020006434">
    <property type="protein sequence ID" value="CAG5133731.1"/>
    <property type="molecule type" value="Genomic_DNA"/>
</dbReference>
<proteinExistence type="predicted"/>
<evidence type="ECO:0000313" key="7">
    <source>
        <dbReference type="Proteomes" id="UP000678393"/>
    </source>
</evidence>
<accession>A0A8S4A5T4</accession>
<gene>
    <name evidence="6" type="ORF">CUNI_LOCUS19289</name>
</gene>
<organism evidence="6 7">
    <name type="scientific">Candidula unifasciata</name>
    <dbReference type="NCBI Taxonomy" id="100452"/>
    <lineage>
        <taxon>Eukaryota</taxon>
        <taxon>Metazoa</taxon>
        <taxon>Spiralia</taxon>
        <taxon>Lophotrochozoa</taxon>
        <taxon>Mollusca</taxon>
        <taxon>Gastropoda</taxon>
        <taxon>Heterobranchia</taxon>
        <taxon>Euthyneura</taxon>
        <taxon>Panpulmonata</taxon>
        <taxon>Eupulmonata</taxon>
        <taxon>Stylommatophora</taxon>
        <taxon>Helicina</taxon>
        <taxon>Helicoidea</taxon>
        <taxon>Geomitridae</taxon>
        <taxon>Candidula</taxon>
    </lineage>
</organism>
<evidence type="ECO:0000313" key="6">
    <source>
        <dbReference type="EMBL" id="CAG5133731.1"/>
    </source>
</evidence>
<keyword evidence="4 5" id="KW-0472">Membrane</keyword>
<dbReference type="PANTHER" id="PTHR21215:SF0">
    <property type="entry name" value="LD36024P"/>
    <property type="match status" value="1"/>
</dbReference>
<dbReference type="GO" id="GO:0016020">
    <property type="term" value="C:membrane"/>
    <property type="evidence" value="ECO:0007669"/>
    <property type="project" value="UniProtKB-SubCell"/>
</dbReference>
<sequence length="271" mass="30145">MASPLLILFSTSVIAGFLATLLLVVAVSVDNWEHTSYDLHLLRSVNASCRTQAHIECQVTQISDDPLMIRFDEFGNNNSRNYSSLLLSTHGGLWRVCHDLTDKLISEHISAGGSNYNGQRCYTYVTDYDEESEQLTKETKQIARLQNSAASCFIVVLMDLCSAAVVGILGLIHKQVASCMIAGVLYLTAGRFFKSLFGVFGLSMFHTKDYYEKYKCYAIDEIPSKVCSSRTVTVGYAVPLAWAGIVMCILACFIWLFVSKVLRVLRAKTML</sequence>
<dbReference type="PANTHER" id="PTHR21215">
    <property type="entry name" value="LD36024P"/>
    <property type="match status" value="1"/>
</dbReference>
<comment type="subcellular location">
    <subcellularLocation>
        <location evidence="1">Membrane</location>
        <topology evidence="1">Multi-pass membrane protein</topology>
    </subcellularLocation>
</comment>
<feature type="transmembrane region" description="Helical" evidence="5">
    <location>
        <begin position="240"/>
        <end position="258"/>
    </location>
</feature>
<keyword evidence="7" id="KW-1185">Reference proteome</keyword>